<dbReference type="AlphaFoldDB" id="A0A1L3J694"/>
<proteinExistence type="predicted"/>
<keyword evidence="3" id="KW-1185">Reference proteome</keyword>
<gene>
    <name evidence="2" type="ORF">LPB144_09635</name>
</gene>
<name>A0A1L3J694_9FLAO</name>
<dbReference type="Proteomes" id="UP000182510">
    <property type="component" value="Chromosome"/>
</dbReference>
<dbReference type="OrthoDB" id="1114455at2"/>
<organism evidence="2 3">
    <name type="scientific">Christiangramia salexigens</name>
    <dbReference type="NCBI Taxonomy" id="1913577"/>
    <lineage>
        <taxon>Bacteria</taxon>
        <taxon>Pseudomonadati</taxon>
        <taxon>Bacteroidota</taxon>
        <taxon>Flavobacteriia</taxon>
        <taxon>Flavobacteriales</taxon>
        <taxon>Flavobacteriaceae</taxon>
        <taxon>Christiangramia</taxon>
    </lineage>
</organism>
<dbReference type="KEGG" id="grl:LPB144_09635"/>
<dbReference type="InterPro" id="IPR019861">
    <property type="entry name" value="PorP/SprF_Bacteroidetes"/>
</dbReference>
<dbReference type="RefSeq" id="WP_072553337.1">
    <property type="nucleotide sequence ID" value="NZ_CP018153.1"/>
</dbReference>
<dbReference type="STRING" id="1913577.LPB144_09635"/>
<keyword evidence="1" id="KW-0732">Signal</keyword>
<dbReference type="EMBL" id="CP018153">
    <property type="protein sequence ID" value="APG60647.1"/>
    <property type="molecule type" value="Genomic_DNA"/>
</dbReference>
<dbReference type="Pfam" id="PF11751">
    <property type="entry name" value="PorP_SprF"/>
    <property type="match status" value="1"/>
</dbReference>
<evidence type="ECO:0000256" key="1">
    <source>
        <dbReference type="SAM" id="SignalP"/>
    </source>
</evidence>
<sequence>MKKIYLSLILFSISFIGFAQQNSQYTQYMYNTSIFNPAYVGSEDVLKVTGLYRSQWVGLEGAPETLTFAINDAVGKNVGLGLSFIQDKIGPGTETNVNADFSYTLRFNNSNLAFGIKAGANWLNVDFNKLSGSENDPLFTRNIDNRFTPNVGVGTYYYSDKYYIGLSVPQLLKTEHFKSNENAETYLAKEELHAYLMGGYVFDINRDLRFKPAFLMKAVNGAPLQVDISANFLIYDKLTLGGAYRYSAALSGLIGFQVSQNLFLGYAYDAETSELRNYNSGSHEFFLRFDIFNTTGYSRSPRFF</sequence>
<evidence type="ECO:0008006" key="4">
    <source>
        <dbReference type="Google" id="ProtNLM"/>
    </source>
</evidence>
<accession>A0A1L3J694</accession>
<protein>
    <recommendedName>
        <fullName evidence="4">Type IX secretion system membrane protein PorP/SprF</fullName>
    </recommendedName>
</protein>
<dbReference type="NCBIfam" id="TIGR03519">
    <property type="entry name" value="T9SS_PorP_fam"/>
    <property type="match status" value="1"/>
</dbReference>
<evidence type="ECO:0000313" key="3">
    <source>
        <dbReference type="Proteomes" id="UP000182510"/>
    </source>
</evidence>
<feature type="signal peptide" evidence="1">
    <location>
        <begin position="1"/>
        <end position="19"/>
    </location>
</feature>
<evidence type="ECO:0000313" key="2">
    <source>
        <dbReference type="EMBL" id="APG60647.1"/>
    </source>
</evidence>
<reference evidence="2 3" key="1">
    <citation type="submission" date="2016-11" db="EMBL/GenBank/DDBJ databases">
        <title>Gramella sp. LPB0144 isolated from marine environment.</title>
        <authorList>
            <person name="Kim E."/>
            <person name="Yi H."/>
        </authorList>
    </citation>
    <scope>NUCLEOTIDE SEQUENCE [LARGE SCALE GENOMIC DNA]</scope>
    <source>
        <strain evidence="2 3">LPB0144</strain>
    </source>
</reference>
<feature type="chain" id="PRO_5013063554" description="Type IX secretion system membrane protein PorP/SprF" evidence="1">
    <location>
        <begin position="20"/>
        <end position="304"/>
    </location>
</feature>